<name>U6RJW8_9BACT</name>
<evidence type="ECO:0000256" key="14">
    <source>
        <dbReference type="PROSITE-ProRule" id="PRU00560"/>
    </source>
</evidence>
<dbReference type="InterPro" id="IPR000212">
    <property type="entry name" value="DNA_helicase_UvrD/REP"/>
</dbReference>
<keyword evidence="3" id="KW-0227">DNA damage</keyword>
<dbReference type="AlphaFoldDB" id="U6RJW8"/>
<keyword evidence="18" id="KW-1185">Reference proteome</keyword>
<evidence type="ECO:0000313" key="18">
    <source>
        <dbReference type="Proteomes" id="UP000017831"/>
    </source>
</evidence>
<evidence type="ECO:0000256" key="13">
    <source>
        <dbReference type="ARBA" id="ARBA00048988"/>
    </source>
</evidence>
<evidence type="ECO:0000313" key="17">
    <source>
        <dbReference type="EMBL" id="EOA56352.1"/>
    </source>
</evidence>
<dbReference type="PANTHER" id="PTHR11070">
    <property type="entry name" value="UVRD / RECB / PCRA DNA HELICASE FAMILY MEMBER"/>
    <property type="match status" value="1"/>
</dbReference>
<evidence type="ECO:0000256" key="8">
    <source>
        <dbReference type="ARBA" id="ARBA00023125"/>
    </source>
</evidence>
<dbReference type="OrthoDB" id="9810135at2"/>
<dbReference type="GO" id="GO:0016887">
    <property type="term" value="F:ATP hydrolysis activity"/>
    <property type="evidence" value="ECO:0007669"/>
    <property type="project" value="RHEA"/>
</dbReference>
<feature type="binding site" evidence="14">
    <location>
        <begin position="12"/>
        <end position="19"/>
    </location>
    <ligand>
        <name>ATP</name>
        <dbReference type="ChEBI" id="CHEBI:30616"/>
    </ligand>
</feature>
<keyword evidence="1" id="KW-0540">Nuclease</keyword>
<keyword evidence="2 14" id="KW-0547">Nucleotide-binding</keyword>
<dbReference type="GO" id="GO:0005829">
    <property type="term" value="C:cytosol"/>
    <property type="evidence" value="ECO:0007669"/>
    <property type="project" value="TreeGrafter"/>
</dbReference>
<keyword evidence="7 14" id="KW-0067">ATP-binding</keyword>
<gene>
    <name evidence="17" type="ORF">HMPREF1534_01270</name>
</gene>
<dbReference type="InterPro" id="IPR027417">
    <property type="entry name" value="P-loop_NTPase"/>
</dbReference>
<sequence>MKNSPELLVYKASAGSGKTFTLAVEYIKLLILNPRAYRNILAVTFTNKATTEMKERILSQLYGIWINDKSSKAYLEKITEELGMPKEQIRMAAGKALHLMIHDYSRFRVETIDSFFQSVMRNLARELELGANLTIELNNMEVLSDAVDSMIEKLNRQSPVLYWLLEYIEERIADDKRWNVSGEIKNFGRNIFDEGYIEKGDGLRRKLQDKDCIKNYRRTLQAIETEALEQMKGFADQFFGILESNGLAIDNLANKSKGVSSYFSKLQMGKLDDSLRNATVEKHLASPENWSPKSSPRRNAITELAAAELIPLLQTAEEFRSKNNMLVNSCQLSLRYINNVRLLANIDEEVRRLNYENNRFLLSDTNVLLHNLVHDGDSSFVFEKIGTTIRNVMIDEFQDTSRMQWDNFRLLLLEGLSQGENSLIVGDVKQSIYRWRNGDWGILNGLKDHIESFPINVKTLTTNRRSAGNIIEFNNKVFTAACHTLNDIYKSEQGEECKDLKEAYVDVCQEKDKDPDGGYVKVTFLTEKEEMAYVEDTLQQLANETQLLVTAGIQLKDIAILVRKNKTIPLVADYFDKNTPYKIVSDEAFQLNASLAICMIMDGLRYLSNPENRIAKAQLAAAYQNEILKNNIDLNTLLLNDIDEYLPVSFIEQQKKLRLMPLYELMEKLFGLFEMSRIKQQDAYLCAFFDAVVEYLQNNSSEMSAFIAFWEETLSQKTIPSGEVEGIRIISIHKSKGLEYHTVLLPFCDWNMEKERSLTHLIWCTPKVAPFNDLDIVPVNYSTAMQQSIYREEYLNERLQLWVDNLNLLYVAFTRAKKNLIIWGKDGLKGTVSELLQQAMGQISIPQHEHGSSHLEKSEDNTDTDNIAYEMGTLYLSEEKRTDGIIKNKLLMNPEKIPLHLESLESNIEFKQSNRSAEFICGEEETGERYIRQGQLLHNLFSVIRTQDDIPSAIERLRFEGIIESAEQERQIKKLTEWALNHPLVKEWYSGNWELYNECAIIYKEKGELQTRRPDRVMMKDGKVVVVDFKFGKKRTDYNKQVRDYMNLLSDMGYENIRGYLWYVFDNEFVEVK</sequence>
<evidence type="ECO:0000256" key="12">
    <source>
        <dbReference type="ARBA" id="ARBA00034808"/>
    </source>
</evidence>
<dbReference type="RefSeq" id="WP_005938598.1">
    <property type="nucleotide sequence ID" value="NZ_KB890408.1"/>
</dbReference>
<dbReference type="InterPro" id="IPR014017">
    <property type="entry name" value="DNA_helicase_UvrD-like_C"/>
</dbReference>
<evidence type="ECO:0000256" key="9">
    <source>
        <dbReference type="ARBA" id="ARBA00023204"/>
    </source>
</evidence>
<evidence type="ECO:0000256" key="2">
    <source>
        <dbReference type="ARBA" id="ARBA00022741"/>
    </source>
</evidence>
<dbReference type="GO" id="GO:0043138">
    <property type="term" value="F:3'-5' DNA helicase activity"/>
    <property type="evidence" value="ECO:0007669"/>
    <property type="project" value="UniProtKB-EC"/>
</dbReference>
<dbReference type="PROSITE" id="PS51198">
    <property type="entry name" value="UVRD_HELICASE_ATP_BIND"/>
    <property type="match status" value="1"/>
</dbReference>
<dbReference type="Gene3D" id="3.40.50.300">
    <property type="entry name" value="P-loop containing nucleotide triphosphate hydrolases"/>
    <property type="match status" value="3"/>
</dbReference>
<dbReference type="PATRIC" id="fig|1121098.3.peg.1292"/>
<comment type="catalytic activity">
    <reaction evidence="13">
        <text>ATP + H2O = ADP + phosphate + H(+)</text>
        <dbReference type="Rhea" id="RHEA:13065"/>
        <dbReference type="ChEBI" id="CHEBI:15377"/>
        <dbReference type="ChEBI" id="CHEBI:15378"/>
        <dbReference type="ChEBI" id="CHEBI:30616"/>
        <dbReference type="ChEBI" id="CHEBI:43474"/>
        <dbReference type="ChEBI" id="CHEBI:456216"/>
        <dbReference type="EC" id="5.6.2.4"/>
    </reaction>
</comment>
<feature type="domain" description="UvrD-like helicase C-terminal" evidence="16">
    <location>
        <begin position="468"/>
        <end position="737"/>
    </location>
</feature>
<keyword evidence="9" id="KW-0234">DNA repair</keyword>
<evidence type="ECO:0000256" key="3">
    <source>
        <dbReference type="ARBA" id="ARBA00022763"/>
    </source>
</evidence>
<dbReference type="Proteomes" id="UP000017831">
    <property type="component" value="Unassembled WGS sequence"/>
</dbReference>
<dbReference type="Gene3D" id="3.90.320.10">
    <property type="match status" value="1"/>
</dbReference>
<evidence type="ECO:0000259" key="15">
    <source>
        <dbReference type="PROSITE" id="PS51198"/>
    </source>
</evidence>
<keyword evidence="5 14" id="KW-0347">Helicase</keyword>
<evidence type="ECO:0000256" key="4">
    <source>
        <dbReference type="ARBA" id="ARBA00022801"/>
    </source>
</evidence>
<dbReference type="PANTHER" id="PTHR11070:SF67">
    <property type="entry name" value="DNA 3'-5' HELICASE"/>
    <property type="match status" value="1"/>
</dbReference>
<evidence type="ECO:0000256" key="6">
    <source>
        <dbReference type="ARBA" id="ARBA00022839"/>
    </source>
</evidence>
<evidence type="ECO:0000256" key="1">
    <source>
        <dbReference type="ARBA" id="ARBA00022722"/>
    </source>
</evidence>
<dbReference type="HOGENOM" id="CLU_010638_0_0_10"/>
<dbReference type="PROSITE" id="PS51217">
    <property type="entry name" value="UVRD_HELICASE_CTER"/>
    <property type="match status" value="1"/>
</dbReference>
<evidence type="ECO:0000256" key="10">
    <source>
        <dbReference type="ARBA" id="ARBA00023235"/>
    </source>
</evidence>
<dbReference type="Pfam" id="PF00580">
    <property type="entry name" value="UvrD-helicase"/>
    <property type="match status" value="1"/>
</dbReference>
<dbReference type="Pfam" id="PF13361">
    <property type="entry name" value="UvrD_C"/>
    <property type="match status" value="1"/>
</dbReference>
<reference evidence="17 18" key="1">
    <citation type="submission" date="2013-04" db="EMBL/GenBank/DDBJ databases">
        <title>The Genome Sequence of Bacteroides massiliensis DSM 17679.</title>
        <authorList>
            <consortium name="The Broad Institute Genomics Platform"/>
            <person name="Earl A."/>
            <person name="Ward D."/>
            <person name="Feldgarden M."/>
            <person name="Gevers D."/>
            <person name="Martens E."/>
            <person name="Fenner L."/>
            <person name="Roux V."/>
            <person name="Mallet M.N."/>
            <person name="Raoult D."/>
            <person name="Walker B."/>
            <person name="Young S."/>
            <person name="Zeng Q."/>
            <person name="Gargeya S."/>
            <person name="Fitzgerald M."/>
            <person name="Haas B."/>
            <person name="Abouelleil A."/>
            <person name="Allen A.W."/>
            <person name="Alvarado L."/>
            <person name="Arachchi H.M."/>
            <person name="Berlin A.M."/>
            <person name="Chapman S.B."/>
            <person name="Gainer-Dewar J."/>
            <person name="Goldberg J."/>
            <person name="Griggs A."/>
            <person name="Gujja S."/>
            <person name="Hansen M."/>
            <person name="Howarth C."/>
            <person name="Imamovic A."/>
            <person name="Ireland A."/>
            <person name="Larimer J."/>
            <person name="McCowan C."/>
            <person name="Murphy C."/>
            <person name="Pearson M."/>
            <person name="Poon T.W."/>
            <person name="Priest M."/>
            <person name="Roberts A."/>
            <person name="Saif S."/>
            <person name="Shea T."/>
            <person name="Sisk P."/>
            <person name="Sykes S."/>
            <person name="Wortman J."/>
            <person name="Nusbaum C."/>
            <person name="Birren B."/>
        </authorList>
    </citation>
    <scope>NUCLEOTIDE SEQUENCE [LARGE SCALE GENOMIC DNA]</scope>
    <source>
        <strain evidence="18">B84634 / Timone 84634 / DSM 17679 / JCM 13223</strain>
    </source>
</reference>
<organism evidence="17 18">
    <name type="scientific">Phocaeicola massiliensis B84634 = Timone 84634 = DSM 17679 = JCM 13223</name>
    <dbReference type="NCBI Taxonomy" id="1121098"/>
    <lineage>
        <taxon>Bacteria</taxon>
        <taxon>Pseudomonadati</taxon>
        <taxon>Bacteroidota</taxon>
        <taxon>Bacteroidia</taxon>
        <taxon>Bacteroidales</taxon>
        <taxon>Bacteroidaceae</taxon>
        <taxon>Phocaeicola</taxon>
    </lineage>
</organism>
<dbReference type="InterPro" id="IPR011604">
    <property type="entry name" value="PDDEXK-like_dom_sf"/>
</dbReference>
<evidence type="ECO:0000256" key="5">
    <source>
        <dbReference type="ARBA" id="ARBA00022806"/>
    </source>
</evidence>
<comment type="catalytic activity">
    <reaction evidence="11">
        <text>Couples ATP hydrolysis with the unwinding of duplex DNA by translocating in the 3'-5' direction.</text>
        <dbReference type="EC" id="5.6.2.4"/>
    </reaction>
</comment>
<keyword evidence="8" id="KW-0238">DNA-binding</keyword>
<keyword evidence="10" id="KW-0413">Isomerase</keyword>
<dbReference type="GeneID" id="60062721"/>
<keyword evidence="6" id="KW-0269">Exonuclease</keyword>
<evidence type="ECO:0000256" key="11">
    <source>
        <dbReference type="ARBA" id="ARBA00034617"/>
    </source>
</evidence>
<dbReference type="Gene3D" id="1.10.3170.10">
    <property type="entry name" value="Recbcd, chain B, domain 2"/>
    <property type="match status" value="1"/>
</dbReference>
<feature type="domain" description="UvrD-like helicase ATP-binding" evidence="15">
    <location>
        <begin position="1"/>
        <end position="467"/>
    </location>
</feature>
<comment type="caution">
    <text evidence="17">The sequence shown here is derived from an EMBL/GenBank/DDBJ whole genome shotgun (WGS) entry which is preliminary data.</text>
</comment>
<dbReference type="GO" id="GO:0005524">
    <property type="term" value="F:ATP binding"/>
    <property type="evidence" value="ECO:0007669"/>
    <property type="project" value="UniProtKB-UniRule"/>
</dbReference>
<evidence type="ECO:0000259" key="16">
    <source>
        <dbReference type="PROSITE" id="PS51217"/>
    </source>
</evidence>
<proteinExistence type="predicted"/>
<dbReference type="STRING" id="1121098.HMPREF1534_01270"/>
<dbReference type="EC" id="5.6.2.4" evidence="12"/>
<evidence type="ECO:0000256" key="7">
    <source>
        <dbReference type="ARBA" id="ARBA00022840"/>
    </source>
</evidence>
<dbReference type="EMBL" id="AQHY01000013">
    <property type="protein sequence ID" value="EOA56352.1"/>
    <property type="molecule type" value="Genomic_DNA"/>
</dbReference>
<dbReference type="SUPFAM" id="SSF52540">
    <property type="entry name" value="P-loop containing nucleoside triphosphate hydrolases"/>
    <property type="match status" value="1"/>
</dbReference>
<dbReference type="GO" id="GO:0003677">
    <property type="term" value="F:DNA binding"/>
    <property type="evidence" value="ECO:0007669"/>
    <property type="project" value="UniProtKB-KW"/>
</dbReference>
<dbReference type="InterPro" id="IPR014016">
    <property type="entry name" value="UvrD-like_ATP-bd"/>
</dbReference>
<keyword evidence="4 14" id="KW-0378">Hydrolase</keyword>
<accession>U6RJW8</accession>
<dbReference type="GO" id="GO:0000725">
    <property type="term" value="P:recombinational repair"/>
    <property type="evidence" value="ECO:0007669"/>
    <property type="project" value="TreeGrafter"/>
</dbReference>
<dbReference type="GO" id="GO:0004527">
    <property type="term" value="F:exonuclease activity"/>
    <property type="evidence" value="ECO:0007669"/>
    <property type="project" value="UniProtKB-KW"/>
</dbReference>
<protein>
    <recommendedName>
        <fullName evidence="12">DNA 3'-5' helicase</fullName>
        <ecNumber evidence="12">5.6.2.4</ecNumber>
    </recommendedName>
</protein>
<dbReference type="eggNOG" id="COG1074">
    <property type="taxonomic scope" value="Bacteria"/>
</dbReference>